<keyword evidence="3" id="KW-1185">Reference proteome</keyword>
<proteinExistence type="predicted"/>
<feature type="domain" description="HNH nuclease" evidence="1">
    <location>
        <begin position="94"/>
        <end position="135"/>
    </location>
</feature>
<gene>
    <name evidence="2" type="ORF">CCY01nite_39380</name>
</gene>
<dbReference type="AlphaFoldDB" id="A0A512RPQ5"/>
<dbReference type="InterPro" id="IPR003615">
    <property type="entry name" value="HNH_nuc"/>
</dbReference>
<evidence type="ECO:0000313" key="3">
    <source>
        <dbReference type="Proteomes" id="UP000321436"/>
    </source>
</evidence>
<dbReference type="Pfam" id="PF13392">
    <property type="entry name" value="HNH_3"/>
    <property type="match status" value="1"/>
</dbReference>
<evidence type="ECO:0000259" key="1">
    <source>
        <dbReference type="Pfam" id="PF13392"/>
    </source>
</evidence>
<sequence>MAEIFQKRWPKEKGWTKKHIEKKRKYLKLERTPQEIRVIHQRNVKAGRFAQCPVKAWNKRGRSPEGEIRYWTHKVTGRKYPVIKCNGDFRHWGRWAWEQAYGKAPKNSNVVFKDGDPYNLTIENLILLSNAELSRRNAEKSSKGLSDNYVAGLLSPHDPILRQMLKSNTTLIEIKHQQLILNRTIYEQQKKH</sequence>
<dbReference type="SUPFAM" id="SSF54060">
    <property type="entry name" value="His-Me finger endonucleases"/>
    <property type="match status" value="1"/>
</dbReference>
<dbReference type="Proteomes" id="UP000321436">
    <property type="component" value="Unassembled WGS sequence"/>
</dbReference>
<dbReference type="Gene3D" id="3.90.75.20">
    <property type="match status" value="1"/>
</dbReference>
<dbReference type="EMBL" id="BKAU01000005">
    <property type="protein sequence ID" value="GEP97678.1"/>
    <property type="molecule type" value="Genomic_DNA"/>
</dbReference>
<reference evidence="2 3" key="1">
    <citation type="submission" date="2019-07" db="EMBL/GenBank/DDBJ databases">
        <title>Whole genome shotgun sequence of Chitinophaga cymbidii NBRC 109752.</title>
        <authorList>
            <person name="Hosoyama A."/>
            <person name="Uohara A."/>
            <person name="Ohji S."/>
            <person name="Ichikawa N."/>
        </authorList>
    </citation>
    <scope>NUCLEOTIDE SEQUENCE [LARGE SCALE GENOMIC DNA]</scope>
    <source>
        <strain evidence="2 3">NBRC 109752</strain>
    </source>
</reference>
<organism evidence="2 3">
    <name type="scientific">Chitinophaga cymbidii</name>
    <dbReference type="NCBI Taxonomy" id="1096750"/>
    <lineage>
        <taxon>Bacteria</taxon>
        <taxon>Pseudomonadati</taxon>
        <taxon>Bacteroidota</taxon>
        <taxon>Chitinophagia</taxon>
        <taxon>Chitinophagales</taxon>
        <taxon>Chitinophagaceae</taxon>
        <taxon>Chitinophaga</taxon>
    </lineage>
</organism>
<dbReference type="InterPro" id="IPR044925">
    <property type="entry name" value="His-Me_finger_sf"/>
</dbReference>
<accession>A0A512RPQ5</accession>
<name>A0A512RPQ5_9BACT</name>
<comment type="caution">
    <text evidence="2">The sequence shown here is derived from an EMBL/GenBank/DDBJ whole genome shotgun (WGS) entry which is preliminary data.</text>
</comment>
<evidence type="ECO:0000313" key="2">
    <source>
        <dbReference type="EMBL" id="GEP97678.1"/>
    </source>
</evidence>
<protein>
    <recommendedName>
        <fullName evidence="1">HNH nuclease domain-containing protein</fullName>
    </recommendedName>
</protein>